<keyword evidence="4" id="KW-1133">Transmembrane helix</keyword>
<dbReference type="InterPro" id="IPR003782">
    <property type="entry name" value="SCO1/SenC"/>
</dbReference>
<feature type="binding site" evidence="2">
    <location>
        <position position="67"/>
    </location>
    <ligand>
        <name>Cu cation</name>
        <dbReference type="ChEBI" id="CHEBI:23378"/>
    </ligand>
</feature>
<keyword evidence="2" id="KW-0186">Copper</keyword>
<comment type="caution">
    <text evidence="5">The sequence shown here is derived from an EMBL/GenBank/DDBJ whole genome shotgun (WGS) entry which is preliminary data.</text>
</comment>
<keyword evidence="4" id="KW-0812">Transmembrane</keyword>
<evidence type="ECO:0000313" key="5">
    <source>
        <dbReference type="EMBL" id="EOQ87589.1"/>
    </source>
</evidence>
<keyword evidence="2" id="KW-0479">Metal-binding</keyword>
<name>A0A5E8H8S4_9LEPT</name>
<dbReference type="GO" id="GO:0046872">
    <property type="term" value="F:metal ion binding"/>
    <property type="evidence" value="ECO:0007669"/>
    <property type="project" value="UniProtKB-KW"/>
</dbReference>
<sequence length="184" mass="21994">MQTKFNWKRWVWVFAALVVFGFSFYLQIFGSSYRKVSCDFCKIRFQSELNSNWIIIYPGLVGCGKKCPLALEALRQFRNRFPKTEFSFYFLVTDPKETEEAIGEYLAYYQKSLQITALRSSSEAEKRFYRRLGAYLPEHEILKQRDEHGTQFFLIPPKREFVYTLPQLKEKDWVKIQNEILTHP</sequence>
<dbReference type="InterPro" id="IPR036249">
    <property type="entry name" value="Thioredoxin-like_sf"/>
</dbReference>
<feature type="binding site" evidence="2">
    <location>
        <position position="63"/>
    </location>
    <ligand>
        <name>Cu cation</name>
        <dbReference type="ChEBI" id="CHEBI:23378"/>
    </ligand>
</feature>
<keyword evidence="4" id="KW-0472">Membrane</keyword>
<organism evidence="5 6">
    <name type="scientific">Leptospira yanagawae serovar Saopaulo str. Sao Paulo = ATCC 700523</name>
    <dbReference type="NCBI Taxonomy" id="1249483"/>
    <lineage>
        <taxon>Bacteria</taxon>
        <taxon>Pseudomonadati</taxon>
        <taxon>Spirochaetota</taxon>
        <taxon>Spirochaetia</taxon>
        <taxon>Leptospirales</taxon>
        <taxon>Leptospiraceae</taxon>
        <taxon>Leptospira</taxon>
    </lineage>
</organism>
<accession>A0A5E8H8S4</accession>
<dbReference type="Pfam" id="PF02630">
    <property type="entry name" value="SCO1-SenC"/>
    <property type="match status" value="1"/>
</dbReference>
<dbReference type="Gene3D" id="3.40.30.10">
    <property type="entry name" value="Glutaredoxin"/>
    <property type="match status" value="1"/>
</dbReference>
<feature type="transmembrane region" description="Helical" evidence="4">
    <location>
        <begin position="12"/>
        <end position="33"/>
    </location>
</feature>
<evidence type="ECO:0000313" key="6">
    <source>
        <dbReference type="Proteomes" id="UP000013996"/>
    </source>
</evidence>
<reference evidence="5 6" key="1">
    <citation type="submission" date="2013-04" db="EMBL/GenBank/DDBJ databases">
        <authorList>
            <person name="Harkins D.M."/>
            <person name="Durkin A.S."/>
            <person name="Brinkac L.M."/>
            <person name="Haft D.H."/>
            <person name="Selengut J.D."/>
            <person name="Sanka R."/>
            <person name="DePew J."/>
            <person name="Purushe J."/>
            <person name="Hartskeerl R.A."/>
            <person name="Ahmed A."/>
            <person name="van der Linden H."/>
            <person name="Goris M.G.A."/>
            <person name="Vinetz J.M."/>
            <person name="Sutton G.G."/>
            <person name="Nierman W.C."/>
            <person name="Fouts D.E."/>
        </authorList>
    </citation>
    <scope>NUCLEOTIDE SEQUENCE [LARGE SCALE GENOMIC DNA]</scope>
    <source>
        <strain evidence="5 6">Sao Paulo</strain>
    </source>
</reference>
<feature type="disulfide bond" description="Redox-active" evidence="3">
    <location>
        <begin position="63"/>
        <end position="67"/>
    </location>
</feature>
<comment type="similarity">
    <text evidence="1">Belongs to the SCO1/2 family.</text>
</comment>
<dbReference type="STRING" id="1249483.LEP1GSC202_2387"/>
<proteinExistence type="inferred from homology"/>
<dbReference type="AlphaFoldDB" id="A0A5E8H8S4"/>
<evidence type="ECO:0008006" key="7">
    <source>
        <dbReference type="Google" id="ProtNLM"/>
    </source>
</evidence>
<evidence type="ECO:0000256" key="3">
    <source>
        <dbReference type="PIRSR" id="PIRSR603782-2"/>
    </source>
</evidence>
<evidence type="ECO:0000256" key="2">
    <source>
        <dbReference type="PIRSR" id="PIRSR603782-1"/>
    </source>
</evidence>
<dbReference type="Proteomes" id="UP000013996">
    <property type="component" value="Unassembled WGS sequence"/>
</dbReference>
<evidence type="ECO:0000256" key="1">
    <source>
        <dbReference type="ARBA" id="ARBA00010996"/>
    </source>
</evidence>
<gene>
    <name evidence="5" type="ORF">LEP1GSC202_2387</name>
</gene>
<feature type="binding site" evidence="2">
    <location>
        <position position="148"/>
    </location>
    <ligand>
        <name>Cu cation</name>
        <dbReference type="ChEBI" id="CHEBI:23378"/>
    </ligand>
</feature>
<dbReference type="SUPFAM" id="SSF52833">
    <property type="entry name" value="Thioredoxin-like"/>
    <property type="match status" value="1"/>
</dbReference>
<evidence type="ECO:0000256" key="4">
    <source>
        <dbReference type="SAM" id="Phobius"/>
    </source>
</evidence>
<protein>
    <recommendedName>
        <fullName evidence="7">SCO1/SenC</fullName>
    </recommendedName>
</protein>
<dbReference type="EMBL" id="AOGX02000032">
    <property type="protein sequence ID" value="EOQ87589.1"/>
    <property type="molecule type" value="Genomic_DNA"/>
</dbReference>
<keyword evidence="3" id="KW-1015">Disulfide bond</keyword>